<name>A0A8T2FIU0_ARASU</name>
<organism evidence="2 3">
    <name type="scientific">Arabidopsis suecica</name>
    <name type="common">Swedish thale-cress</name>
    <name type="synonym">Cardaminopsis suecica</name>
    <dbReference type="NCBI Taxonomy" id="45249"/>
    <lineage>
        <taxon>Eukaryota</taxon>
        <taxon>Viridiplantae</taxon>
        <taxon>Streptophyta</taxon>
        <taxon>Embryophyta</taxon>
        <taxon>Tracheophyta</taxon>
        <taxon>Spermatophyta</taxon>
        <taxon>Magnoliopsida</taxon>
        <taxon>eudicotyledons</taxon>
        <taxon>Gunneridae</taxon>
        <taxon>Pentapetalae</taxon>
        <taxon>rosids</taxon>
        <taxon>malvids</taxon>
        <taxon>Brassicales</taxon>
        <taxon>Brassicaceae</taxon>
        <taxon>Camelineae</taxon>
        <taxon>Arabidopsis</taxon>
    </lineage>
</organism>
<dbReference type="Proteomes" id="UP000694251">
    <property type="component" value="Chromosome 3"/>
</dbReference>
<gene>
    <name evidence="2" type="ORF">ISN44_As03g053850</name>
</gene>
<evidence type="ECO:0000256" key="1">
    <source>
        <dbReference type="SAM" id="MobiDB-lite"/>
    </source>
</evidence>
<sequence length="30" mass="3367">MRMVKKSDKKLRKPCRSVGGESGPQMDTSE</sequence>
<evidence type="ECO:0000313" key="2">
    <source>
        <dbReference type="EMBL" id="KAG7635279.1"/>
    </source>
</evidence>
<dbReference type="AlphaFoldDB" id="A0A8T2FIU0"/>
<feature type="region of interest" description="Disordered" evidence="1">
    <location>
        <begin position="1"/>
        <end position="30"/>
    </location>
</feature>
<evidence type="ECO:0000313" key="3">
    <source>
        <dbReference type="Proteomes" id="UP000694251"/>
    </source>
</evidence>
<accession>A0A8T2FIU0</accession>
<reference evidence="2 3" key="1">
    <citation type="submission" date="2020-12" db="EMBL/GenBank/DDBJ databases">
        <title>Concerted genomic and epigenomic changes stabilize Arabidopsis allopolyploids.</title>
        <authorList>
            <person name="Chen Z."/>
        </authorList>
    </citation>
    <scope>NUCLEOTIDE SEQUENCE [LARGE SCALE GENOMIC DNA]</scope>
    <source>
        <strain evidence="2">As9502</strain>
        <tissue evidence="2">Leaf</tissue>
    </source>
</reference>
<keyword evidence="3" id="KW-1185">Reference proteome</keyword>
<protein>
    <submittedName>
        <fullName evidence="2">Uncharacterized protein</fullName>
    </submittedName>
</protein>
<dbReference type="EMBL" id="JAEFBJ010000003">
    <property type="protein sequence ID" value="KAG7635279.1"/>
    <property type="molecule type" value="Genomic_DNA"/>
</dbReference>
<dbReference type="OrthoDB" id="1110237at2759"/>
<proteinExistence type="predicted"/>
<comment type="caution">
    <text evidence="2">The sequence shown here is derived from an EMBL/GenBank/DDBJ whole genome shotgun (WGS) entry which is preliminary data.</text>
</comment>